<dbReference type="EMBL" id="FMAE01000037">
    <property type="protein sequence ID" value="SCB52670.1"/>
    <property type="molecule type" value="Genomic_DNA"/>
</dbReference>
<name>A0A1C3XK89_9BRAD</name>
<reference evidence="1 2" key="1">
    <citation type="submission" date="2016-08" db="EMBL/GenBank/DDBJ databases">
        <authorList>
            <person name="Seilhamer J.J."/>
        </authorList>
    </citation>
    <scope>NUCLEOTIDE SEQUENCE [LARGE SCALE GENOMIC DNA]</scope>
    <source>
        <strain evidence="1 2">CCBAU 10071</strain>
    </source>
</reference>
<evidence type="ECO:0008006" key="3">
    <source>
        <dbReference type="Google" id="ProtNLM"/>
    </source>
</evidence>
<protein>
    <recommendedName>
        <fullName evidence="3">HNH endonuclease</fullName>
    </recommendedName>
</protein>
<dbReference type="RefSeq" id="WP_124163402.1">
    <property type="nucleotide sequence ID" value="NZ_FMAE01000037.1"/>
</dbReference>
<proteinExistence type="predicted"/>
<organism evidence="1 2">
    <name type="scientific">Bradyrhizobium yuanmingense</name>
    <dbReference type="NCBI Taxonomy" id="108015"/>
    <lineage>
        <taxon>Bacteria</taxon>
        <taxon>Pseudomonadati</taxon>
        <taxon>Pseudomonadota</taxon>
        <taxon>Alphaproteobacteria</taxon>
        <taxon>Hyphomicrobiales</taxon>
        <taxon>Nitrobacteraceae</taxon>
        <taxon>Bradyrhizobium</taxon>
    </lineage>
</organism>
<dbReference type="AlphaFoldDB" id="A0A1C3XK89"/>
<gene>
    <name evidence="1" type="ORF">GA0061099_103710</name>
</gene>
<sequence length="104" mass="12343">MTDYDAYLRSEQWRTKADAVIEREHGGCQRCGDLAREVHHRTYERIFRERLEDLEAVCADCHKLEHGLSSAADTDRQTRKQQAYRERLVRELYAPNRGKTWTAF</sequence>
<evidence type="ECO:0000313" key="1">
    <source>
        <dbReference type="EMBL" id="SCB52670.1"/>
    </source>
</evidence>
<accession>A0A1C3XK89</accession>
<dbReference type="Proteomes" id="UP000183174">
    <property type="component" value="Unassembled WGS sequence"/>
</dbReference>
<evidence type="ECO:0000313" key="2">
    <source>
        <dbReference type="Proteomes" id="UP000183174"/>
    </source>
</evidence>